<evidence type="ECO:0000313" key="3">
    <source>
        <dbReference type="Proteomes" id="UP001633002"/>
    </source>
</evidence>
<organism evidence="2 3">
    <name type="scientific">Riccia sorocarpa</name>
    <dbReference type="NCBI Taxonomy" id="122646"/>
    <lineage>
        <taxon>Eukaryota</taxon>
        <taxon>Viridiplantae</taxon>
        <taxon>Streptophyta</taxon>
        <taxon>Embryophyta</taxon>
        <taxon>Marchantiophyta</taxon>
        <taxon>Marchantiopsida</taxon>
        <taxon>Marchantiidae</taxon>
        <taxon>Marchantiales</taxon>
        <taxon>Ricciaceae</taxon>
        <taxon>Riccia</taxon>
    </lineage>
</organism>
<feature type="region of interest" description="Disordered" evidence="1">
    <location>
        <begin position="59"/>
        <end position="89"/>
    </location>
</feature>
<dbReference type="Proteomes" id="UP001633002">
    <property type="component" value="Unassembled WGS sequence"/>
</dbReference>
<keyword evidence="3" id="KW-1185">Reference proteome</keyword>
<feature type="region of interest" description="Disordered" evidence="1">
    <location>
        <begin position="328"/>
        <end position="381"/>
    </location>
</feature>
<comment type="caution">
    <text evidence="2">The sequence shown here is derived from an EMBL/GenBank/DDBJ whole genome shotgun (WGS) entry which is preliminary data.</text>
</comment>
<sequence length="381" mass="42173">MPNKQLSNSMILAEGLPINRSDGRTNEEGNRGLGSQAPPRKALSNAFLAWKTFLGTERRGKTHLKDPQEVSSSFRALSNGRQTNENPADADWVKGVSWNMLELEFESLEVTATDDEGASGGIRDIQLDVHKAASRLGRLQKTAIVLQVIEASPSRDRIVRWVHDTMEIRLGICVCQVTALSRCEFLVVCQSEEERGEILARPSGFLDGKTVRIVEWDKRDSIAFTANMKVAWVELCNLPPFLDNQAVTMLEVLGHVINHSLEKQMELRYVSIRGCIFIDVSLDLLKAIGQRIVLRSQPEAPRMGQAQTTGDNHNGGIAKDLVISSTDPVVNPEDAGFQPVRSRTSGKTGSNNSRLPEPPHPSQNRFAVLVNSEENTEMEIN</sequence>
<gene>
    <name evidence="2" type="ORF">R1sor_009081</name>
</gene>
<feature type="region of interest" description="Disordered" evidence="1">
    <location>
        <begin position="1"/>
        <end position="39"/>
    </location>
</feature>
<accession>A0ABD3H4S1</accession>
<feature type="compositionally biased region" description="Basic and acidic residues" evidence="1">
    <location>
        <begin position="21"/>
        <end position="30"/>
    </location>
</feature>
<evidence type="ECO:0008006" key="4">
    <source>
        <dbReference type="Google" id="ProtNLM"/>
    </source>
</evidence>
<reference evidence="2 3" key="1">
    <citation type="submission" date="2024-09" db="EMBL/GenBank/DDBJ databases">
        <title>Chromosome-scale assembly of Riccia sorocarpa.</title>
        <authorList>
            <person name="Paukszto L."/>
        </authorList>
    </citation>
    <scope>NUCLEOTIDE SEQUENCE [LARGE SCALE GENOMIC DNA]</scope>
    <source>
        <strain evidence="2">LP-2024</strain>
        <tissue evidence="2">Aerial parts of the thallus</tissue>
    </source>
</reference>
<dbReference type="AlphaFoldDB" id="A0ABD3H4S1"/>
<feature type="compositionally biased region" description="Basic and acidic residues" evidence="1">
    <location>
        <begin position="59"/>
        <end position="68"/>
    </location>
</feature>
<evidence type="ECO:0000313" key="2">
    <source>
        <dbReference type="EMBL" id="KAL3686507.1"/>
    </source>
</evidence>
<feature type="region of interest" description="Disordered" evidence="1">
    <location>
        <begin position="299"/>
        <end position="318"/>
    </location>
</feature>
<feature type="compositionally biased region" description="Polar residues" evidence="1">
    <location>
        <begin position="341"/>
        <end position="354"/>
    </location>
</feature>
<proteinExistence type="predicted"/>
<protein>
    <recommendedName>
        <fullName evidence="4">DUF4283 domain-containing protein</fullName>
    </recommendedName>
</protein>
<feature type="compositionally biased region" description="Polar residues" evidence="1">
    <location>
        <begin position="1"/>
        <end position="10"/>
    </location>
</feature>
<feature type="compositionally biased region" description="Polar residues" evidence="1">
    <location>
        <begin position="69"/>
        <end position="86"/>
    </location>
</feature>
<name>A0ABD3H4S1_9MARC</name>
<dbReference type="EMBL" id="JBJQOH010000005">
    <property type="protein sequence ID" value="KAL3686507.1"/>
    <property type="molecule type" value="Genomic_DNA"/>
</dbReference>
<evidence type="ECO:0000256" key="1">
    <source>
        <dbReference type="SAM" id="MobiDB-lite"/>
    </source>
</evidence>